<evidence type="ECO:0000313" key="1">
    <source>
        <dbReference type="EMBL" id="RPB27769.1"/>
    </source>
</evidence>
<dbReference type="InParanoid" id="A0A3N4M1N4"/>
<dbReference type="AlphaFoldDB" id="A0A3N4M1N4"/>
<reference evidence="1 2" key="1">
    <citation type="journal article" date="2018" name="Nat. Ecol. Evol.">
        <title>Pezizomycetes genomes reveal the molecular basis of ectomycorrhizal truffle lifestyle.</title>
        <authorList>
            <person name="Murat C."/>
            <person name="Payen T."/>
            <person name="Noel B."/>
            <person name="Kuo A."/>
            <person name="Morin E."/>
            <person name="Chen J."/>
            <person name="Kohler A."/>
            <person name="Krizsan K."/>
            <person name="Balestrini R."/>
            <person name="Da Silva C."/>
            <person name="Montanini B."/>
            <person name="Hainaut M."/>
            <person name="Levati E."/>
            <person name="Barry K.W."/>
            <person name="Belfiori B."/>
            <person name="Cichocki N."/>
            <person name="Clum A."/>
            <person name="Dockter R.B."/>
            <person name="Fauchery L."/>
            <person name="Guy J."/>
            <person name="Iotti M."/>
            <person name="Le Tacon F."/>
            <person name="Lindquist E.A."/>
            <person name="Lipzen A."/>
            <person name="Malagnac F."/>
            <person name="Mello A."/>
            <person name="Molinier V."/>
            <person name="Miyauchi S."/>
            <person name="Poulain J."/>
            <person name="Riccioni C."/>
            <person name="Rubini A."/>
            <person name="Sitrit Y."/>
            <person name="Splivallo R."/>
            <person name="Traeger S."/>
            <person name="Wang M."/>
            <person name="Zifcakova L."/>
            <person name="Wipf D."/>
            <person name="Zambonelli A."/>
            <person name="Paolocci F."/>
            <person name="Nowrousian M."/>
            <person name="Ottonello S."/>
            <person name="Baldrian P."/>
            <person name="Spatafora J.W."/>
            <person name="Henrissat B."/>
            <person name="Nagy L.G."/>
            <person name="Aury J.M."/>
            <person name="Wincker P."/>
            <person name="Grigoriev I.V."/>
            <person name="Bonfante P."/>
            <person name="Martin F.M."/>
        </authorList>
    </citation>
    <scope>NUCLEOTIDE SEQUENCE [LARGE SCALE GENOMIC DNA]</scope>
    <source>
        <strain evidence="1 2">ATCC MYA-4762</strain>
    </source>
</reference>
<gene>
    <name evidence="1" type="ORF">L211DRAFT_464550</name>
</gene>
<keyword evidence="2" id="KW-1185">Reference proteome</keyword>
<name>A0A3N4M1N4_9PEZI</name>
<dbReference type="Proteomes" id="UP000267821">
    <property type="component" value="Unassembled WGS sequence"/>
</dbReference>
<accession>A0A3N4M1N4</accession>
<organism evidence="1 2">
    <name type="scientific">Terfezia boudieri ATCC MYA-4762</name>
    <dbReference type="NCBI Taxonomy" id="1051890"/>
    <lineage>
        <taxon>Eukaryota</taxon>
        <taxon>Fungi</taxon>
        <taxon>Dikarya</taxon>
        <taxon>Ascomycota</taxon>
        <taxon>Pezizomycotina</taxon>
        <taxon>Pezizomycetes</taxon>
        <taxon>Pezizales</taxon>
        <taxon>Pezizaceae</taxon>
        <taxon>Terfezia</taxon>
    </lineage>
</organism>
<proteinExistence type="predicted"/>
<dbReference type="EMBL" id="ML121530">
    <property type="protein sequence ID" value="RPB27769.1"/>
    <property type="molecule type" value="Genomic_DNA"/>
</dbReference>
<evidence type="ECO:0000313" key="2">
    <source>
        <dbReference type="Proteomes" id="UP000267821"/>
    </source>
</evidence>
<sequence>MYQHHTANIFNPLQVSPNYGVIAIQDCCGILGSMWYDITLFVRPIKFSHPDSTVLMVITESPPER</sequence>
<protein>
    <submittedName>
        <fullName evidence="1">Uncharacterized protein</fullName>
    </submittedName>
</protein>